<keyword evidence="5 6" id="KW-0349">Heme</keyword>
<dbReference type="PRINTS" id="PR00463">
    <property type="entry name" value="EP450I"/>
</dbReference>
<evidence type="ECO:0000256" key="5">
    <source>
        <dbReference type="PIRSR" id="PIRSR602401-1"/>
    </source>
</evidence>
<dbReference type="GO" id="GO:0006082">
    <property type="term" value="P:organic acid metabolic process"/>
    <property type="evidence" value="ECO:0007669"/>
    <property type="project" value="TreeGrafter"/>
</dbReference>
<dbReference type="OMA" id="HTQEIRF"/>
<dbReference type="Pfam" id="PF00067">
    <property type="entry name" value="p450"/>
    <property type="match status" value="1"/>
</dbReference>
<dbReference type="GO" id="GO:0005506">
    <property type="term" value="F:iron ion binding"/>
    <property type="evidence" value="ECO:0007669"/>
    <property type="project" value="InterPro"/>
</dbReference>
<dbReference type="PANTHER" id="PTHR24300">
    <property type="entry name" value="CYTOCHROME P450 508A4-RELATED"/>
    <property type="match status" value="1"/>
</dbReference>
<dbReference type="PROSITE" id="PS00086">
    <property type="entry name" value="CYTOCHROME_P450"/>
    <property type="match status" value="1"/>
</dbReference>
<evidence type="ECO:0000256" key="1">
    <source>
        <dbReference type="ARBA" id="ARBA00010617"/>
    </source>
</evidence>
<dbReference type="GO" id="GO:0005737">
    <property type="term" value="C:cytoplasm"/>
    <property type="evidence" value="ECO:0007669"/>
    <property type="project" value="TreeGrafter"/>
</dbReference>
<comment type="similarity">
    <text evidence="1 6">Belongs to the cytochrome P450 family.</text>
</comment>
<dbReference type="GO" id="GO:0020037">
    <property type="term" value="F:heme binding"/>
    <property type="evidence" value="ECO:0007669"/>
    <property type="project" value="InterPro"/>
</dbReference>
<evidence type="ECO:0000256" key="4">
    <source>
        <dbReference type="ARBA" id="ARBA00023033"/>
    </source>
</evidence>
<dbReference type="GO" id="GO:0006805">
    <property type="term" value="P:xenobiotic metabolic process"/>
    <property type="evidence" value="ECO:0007669"/>
    <property type="project" value="TreeGrafter"/>
</dbReference>
<dbReference type="Proteomes" id="UP000271162">
    <property type="component" value="Unassembled WGS sequence"/>
</dbReference>
<dbReference type="SUPFAM" id="SSF48264">
    <property type="entry name" value="Cytochrome P450"/>
    <property type="match status" value="1"/>
</dbReference>
<keyword evidence="3 5" id="KW-0408">Iron</keyword>
<dbReference type="EMBL" id="UYSL01020887">
    <property type="protein sequence ID" value="VDL76500.1"/>
    <property type="molecule type" value="Genomic_DNA"/>
</dbReference>
<dbReference type="WBParaSite" id="NBR_0001291001-mRNA-1">
    <property type="protein sequence ID" value="NBR_0001291001-mRNA-1"/>
    <property type="gene ID" value="NBR_0001291001"/>
</dbReference>
<dbReference type="InterPro" id="IPR036396">
    <property type="entry name" value="Cyt_P450_sf"/>
</dbReference>
<reference evidence="9" key="1">
    <citation type="submission" date="2017-02" db="UniProtKB">
        <authorList>
            <consortium name="WormBaseParasite"/>
        </authorList>
    </citation>
    <scope>IDENTIFICATION</scope>
</reference>
<dbReference type="GO" id="GO:0016712">
    <property type="term" value="F:oxidoreductase activity, acting on paired donors, with incorporation or reduction of molecular oxygen, reduced flavin or flavoprotein as one donor, and incorporation of one atom of oxygen"/>
    <property type="evidence" value="ECO:0007669"/>
    <property type="project" value="TreeGrafter"/>
</dbReference>
<accession>A0A0N4Y9E0</accession>
<feature type="binding site" description="axial binding residue" evidence="5">
    <location>
        <position position="131"/>
    </location>
    <ligand>
        <name>heme</name>
        <dbReference type="ChEBI" id="CHEBI:30413"/>
    </ligand>
    <ligandPart>
        <name>Fe</name>
        <dbReference type="ChEBI" id="CHEBI:18248"/>
    </ligandPart>
</feature>
<dbReference type="InterPro" id="IPR050182">
    <property type="entry name" value="Cytochrome_P450_fam2"/>
</dbReference>
<keyword evidence="6" id="KW-0560">Oxidoreductase</keyword>
<sequence>MLTVMCHINLKTLNLIQVMDKVRKELLEVTGRSGTLSLKNRMDTPYLNATIAEIQRHSSILNNNIFRMSSADTEIGGYSVPKDTIVSAELSVILSDDSVFSNPEQFNPSRFIDDPTLLSNVIPFGLGRRACLGEALARAELHLILGNLLLRYSIQPVGTMPSSNDVLNKFGIMKKSQHFKISLTKIV</sequence>
<dbReference type="InterPro" id="IPR017972">
    <property type="entry name" value="Cyt_P450_CS"/>
</dbReference>
<evidence type="ECO:0000313" key="9">
    <source>
        <dbReference type="WBParaSite" id="NBR_0001291001-mRNA-1"/>
    </source>
</evidence>
<dbReference type="STRING" id="27835.A0A0N4Y9E0"/>
<evidence type="ECO:0000256" key="3">
    <source>
        <dbReference type="ARBA" id="ARBA00023004"/>
    </source>
</evidence>
<dbReference type="Gene3D" id="1.10.630.10">
    <property type="entry name" value="Cytochrome P450"/>
    <property type="match status" value="1"/>
</dbReference>
<keyword evidence="4 6" id="KW-0503">Monooxygenase</keyword>
<dbReference type="PRINTS" id="PR00385">
    <property type="entry name" value="P450"/>
</dbReference>
<keyword evidence="2 5" id="KW-0479">Metal-binding</keyword>
<organism evidence="9">
    <name type="scientific">Nippostrongylus brasiliensis</name>
    <name type="common">Rat hookworm</name>
    <dbReference type="NCBI Taxonomy" id="27835"/>
    <lineage>
        <taxon>Eukaryota</taxon>
        <taxon>Metazoa</taxon>
        <taxon>Ecdysozoa</taxon>
        <taxon>Nematoda</taxon>
        <taxon>Chromadorea</taxon>
        <taxon>Rhabditida</taxon>
        <taxon>Rhabditina</taxon>
        <taxon>Rhabditomorpha</taxon>
        <taxon>Strongyloidea</taxon>
        <taxon>Heligmosomidae</taxon>
        <taxon>Nippostrongylus</taxon>
    </lineage>
</organism>
<evidence type="ECO:0000313" key="8">
    <source>
        <dbReference type="Proteomes" id="UP000271162"/>
    </source>
</evidence>
<protein>
    <submittedName>
        <fullName evidence="9">Cytochrome P450</fullName>
    </submittedName>
</protein>
<reference evidence="7 8" key="2">
    <citation type="submission" date="2018-11" db="EMBL/GenBank/DDBJ databases">
        <authorList>
            <consortium name="Pathogen Informatics"/>
        </authorList>
    </citation>
    <scope>NUCLEOTIDE SEQUENCE [LARGE SCALE GENOMIC DNA]</scope>
</reference>
<evidence type="ECO:0000313" key="7">
    <source>
        <dbReference type="EMBL" id="VDL76500.1"/>
    </source>
</evidence>
<evidence type="ECO:0000256" key="2">
    <source>
        <dbReference type="ARBA" id="ARBA00022723"/>
    </source>
</evidence>
<keyword evidence="8" id="KW-1185">Reference proteome</keyword>
<name>A0A0N4Y9E0_NIPBR</name>
<comment type="cofactor">
    <cofactor evidence="5">
        <name>heme</name>
        <dbReference type="ChEBI" id="CHEBI:30413"/>
    </cofactor>
</comment>
<proteinExistence type="inferred from homology"/>
<dbReference type="InterPro" id="IPR001128">
    <property type="entry name" value="Cyt_P450"/>
</dbReference>
<gene>
    <name evidence="7" type="ORF">NBR_LOCUS12911</name>
</gene>
<dbReference type="PANTHER" id="PTHR24300:SF114">
    <property type="entry name" value="CYTOCHROME P450 FAMILY"/>
    <property type="match status" value="1"/>
</dbReference>
<evidence type="ECO:0000256" key="6">
    <source>
        <dbReference type="RuleBase" id="RU000461"/>
    </source>
</evidence>
<dbReference type="InterPro" id="IPR002401">
    <property type="entry name" value="Cyt_P450_E_grp-I"/>
</dbReference>
<dbReference type="AlphaFoldDB" id="A0A0N4Y9E0"/>